<sequence>MTDPGFKIEKLKNDCNENPVTLPKARIGRLDDHQCESVAGDKTPRARMCKGLK</sequence>
<dbReference type="EMBL" id="CP046674">
    <property type="protein sequence ID" value="QUP58665.1"/>
    <property type="molecule type" value="Genomic_DNA"/>
</dbReference>
<keyword evidence="2" id="KW-1185">Reference proteome</keyword>
<gene>
    <name evidence="1" type="ORF">GO999_08880</name>
</gene>
<evidence type="ECO:0000313" key="2">
    <source>
        <dbReference type="Proteomes" id="UP000680989"/>
    </source>
</evidence>
<accession>A0ABX7ZT45</accession>
<evidence type="ECO:0000313" key="1">
    <source>
        <dbReference type="EMBL" id="QUP58665.1"/>
    </source>
</evidence>
<protein>
    <submittedName>
        <fullName evidence="1">Uncharacterized protein</fullName>
    </submittedName>
</protein>
<dbReference type="Proteomes" id="UP000680989">
    <property type="component" value="Chromosome"/>
</dbReference>
<name>A0ABX7ZT45_9RALS</name>
<organism evidence="1 2">
    <name type="scientific">Ralstonia nicotianae</name>
    <dbReference type="NCBI Taxonomy" id="3037696"/>
    <lineage>
        <taxon>Bacteria</taxon>
        <taxon>Pseudomonadati</taxon>
        <taxon>Pseudomonadota</taxon>
        <taxon>Betaproteobacteria</taxon>
        <taxon>Burkholderiales</taxon>
        <taxon>Burkholderiaceae</taxon>
        <taxon>Ralstonia</taxon>
        <taxon>Ralstonia solanacearum species complex</taxon>
    </lineage>
</organism>
<dbReference type="RefSeq" id="WP_155772875.1">
    <property type="nucleotide sequence ID" value="NZ_CP046674.1"/>
</dbReference>
<reference evidence="2" key="1">
    <citation type="submission" date="2019-12" db="EMBL/GenBank/DDBJ databases">
        <title>Whole-genome sequence of tobacco pathogen Ralstonia pseudosolanacearum strain RS, originating from Yunnan province of China.</title>
        <authorList>
            <person name="Lu C.-H."/>
        </authorList>
    </citation>
    <scope>NUCLEOTIDE SEQUENCE [LARGE SCALE GENOMIC DNA]</scope>
    <source>
        <strain evidence="2">RS</strain>
    </source>
</reference>
<proteinExistence type="predicted"/>